<feature type="non-terminal residue" evidence="3">
    <location>
        <position position="496"/>
    </location>
</feature>
<name>A0A4Y7PHP6_9AGAM</name>
<dbReference type="Pfam" id="PF20499">
    <property type="entry name" value="DUF6729"/>
    <property type="match status" value="1"/>
</dbReference>
<proteinExistence type="predicted"/>
<dbReference type="AlphaFoldDB" id="A0A4Y7PHP6"/>
<gene>
    <name evidence="3" type="ORF">BD410DRAFT_757087</name>
</gene>
<dbReference type="EMBL" id="ML170320">
    <property type="protein sequence ID" value="TDL14636.1"/>
    <property type="molecule type" value="Genomic_DNA"/>
</dbReference>
<sequence length="496" mass="55204">MSGGRPAGTKNKPGHAAGGAREGSGRQKKKRVSEAFTTNSQSSKGTFYGEGATFGDGPRDRLFDLFGRNKAPPLTSTSQMPSHSLKRVHPVDSDPDAEEIGSGDQYVQSDFADRDKAPPETSTSQVPSHSRKRVHPMDSDPDTEEIGSEDQYAQCGNQIGDSMTDEQETHDTSIQQDDAGNLSDSSVDSDFFQEEDDDDDFDEVNDMHSGQHATAANEEKLPVSGVVKNYLASLLQDIKAQIQLKKMPDCYRAGHFWIYPRDPFFAMQKAVQPGSGSELTPNDLYHPLVFLWVPTLLDSTPLTCSNRSCKYFQNKSKPLTKGGWNNNPVGRRVISLDSMYYIITKRVECSACDKSWNLYDPLIMNQLDRGLVAEFPAFLTHRSGIDKKTMTLIRAGMAHRVSSRAWSNILRELHMREYDLRQTFTSHFTVVNEFEEIRYQAFTPTKSLSHIKGAMQALTKSLEDHGHSQPILGFTDNVASDLATFLECIPSLGKDV</sequence>
<feature type="compositionally biased region" description="Acidic residues" evidence="1">
    <location>
        <begin position="139"/>
        <end position="148"/>
    </location>
</feature>
<evidence type="ECO:0000256" key="1">
    <source>
        <dbReference type="SAM" id="MobiDB-lite"/>
    </source>
</evidence>
<evidence type="ECO:0000313" key="4">
    <source>
        <dbReference type="Proteomes" id="UP000294933"/>
    </source>
</evidence>
<dbReference type="InterPro" id="IPR046616">
    <property type="entry name" value="DUF6729"/>
</dbReference>
<dbReference type="PANTHER" id="PTHR24401">
    <property type="entry name" value="SI:CH211-243P7.3-RELATED"/>
    <property type="match status" value="1"/>
</dbReference>
<dbReference type="VEuPathDB" id="FungiDB:BD410DRAFT_757087"/>
<reference evidence="3 4" key="1">
    <citation type="submission" date="2018-06" db="EMBL/GenBank/DDBJ databases">
        <title>A transcriptomic atlas of mushroom development highlights an independent origin of complex multicellularity.</title>
        <authorList>
            <consortium name="DOE Joint Genome Institute"/>
            <person name="Krizsan K."/>
            <person name="Almasi E."/>
            <person name="Merenyi Z."/>
            <person name="Sahu N."/>
            <person name="Viragh M."/>
            <person name="Koszo T."/>
            <person name="Mondo S."/>
            <person name="Kiss B."/>
            <person name="Balint B."/>
            <person name="Kues U."/>
            <person name="Barry K."/>
            <person name="Hegedus J.C."/>
            <person name="Henrissat B."/>
            <person name="Johnson J."/>
            <person name="Lipzen A."/>
            <person name="Ohm R."/>
            <person name="Nagy I."/>
            <person name="Pangilinan J."/>
            <person name="Yan J."/>
            <person name="Xiong Y."/>
            <person name="Grigoriev I.V."/>
            <person name="Hibbett D.S."/>
            <person name="Nagy L.G."/>
        </authorList>
    </citation>
    <scope>NUCLEOTIDE SEQUENCE [LARGE SCALE GENOMIC DNA]</scope>
    <source>
        <strain evidence="3 4">SZMC22713</strain>
    </source>
</reference>
<feature type="region of interest" description="Disordered" evidence="1">
    <location>
        <begin position="1"/>
        <end position="198"/>
    </location>
</feature>
<protein>
    <recommendedName>
        <fullName evidence="2">DUF6729 domain-containing protein</fullName>
    </recommendedName>
</protein>
<evidence type="ECO:0000259" key="2">
    <source>
        <dbReference type="Pfam" id="PF20499"/>
    </source>
</evidence>
<dbReference type="PANTHER" id="PTHR24401:SF29">
    <property type="entry name" value="SI:CH211-243P7.3-RELATED"/>
    <property type="match status" value="1"/>
</dbReference>
<dbReference type="Proteomes" id="UP000294933">
    <property type="component" value="Unassembled WGS sequence"/>
</dbReference>
<feature type="compositionally biased region" description="Polar residues" evidence="1">
    <location>
        <begin position="35"/>
        <end position="45"/>
    </location>
</feature>
<organism evidence="3 4">
    <name type="scientific">Rickenella mellea</name>
    <dbReference type="NCBI Taxonomy" id="50990"/>
    <lineage>
        <taxon>Eukaryota</taxon>
        <taxon>Fungi</taxon>
        <taxon>Dikarya</taxon>
        <taxon>Basidiomycota</taxon>
        <taxon>Agaricomycotina</taxon>
        <taxon>Agaricomycetes</taxon>
        <taxon>Hymenochaetales</taxon>
        <taxon>Rickenellaceae</taxon>
        <taxon>Rickenella</taxon>
    </lineage>
</organism>
<evidence type="ECO:0000313" key="3">
    <source>
        <dbReference type="EMBL" id="TDL14636.1"/>
    </source>
</evidence>
<accession>A0A4Y7PHP6</accession>
<feature type="domain" description="DUF6729" evidence="2">
    <location>
        <begin position="280"/>
        <end position="436"/>
    </location>
</feature>
<keyword evidence="4" id="KW-1185">Reference proteome</keyword>
<dbReference type="OrthoDB" id="1920326at2759"/>